<dbReference type="SUPFAM" id="SSF48208">
    <property type="entry name" value="Six-hairpin glycosidases"/>
    <property type="match status" value="1"/>
</dbReference>
<dbReference type="OrthoDB" id="9815108at2"/>
<feature type="domain" description="Alpha-L-rhamnosidase six-hairpin glycosidase" evidence="4">
    <location>
        <begin position="408"/>
        <end position="748"/>
    </location>
</feature>
<proteinExistence type="predicted"/>
<dbReference type="PANTHER" id="PTHR34987:SF2">
    <property type="entry name" value="B, PUTATIVE (AFU_ORTHOLOGUE AFUA_7G05040)-RELATED"/>
    <property type="match status" value="1"/>
</dbReference>
<feature type="domain" description="Alpha-L-rhamnosidase concanavalin-like" evidence="2">
    <location>
        <begin position="310"/>
        <end position="386"/>
    </location>
</feature>
<protein>
    <submittedName>
        <fullName evidence="6">Uncharacterized protein</fullName>
    </submittedName>
</protein>
<dbReference type="Gene3D" id="1.50.10.10">
    <property type="match status" value="1"/>
</dbReference>
<dbReference type="InterPro" id="IPR035398">
    <property type="entry name" value="Bac_rhamnosid_C"/>
</dbReference>
<keyword evidence="7" id="KW-1185">Reference proteome</keyword>
<evidence type="ECO:0000259" key="3">
    <source>
        <dbReference type="Pfam" id="PF08531"/>
    </source>
</evidence>
<dbReference type="Proteomes" id="UP000307943">
    <property type="component" value="Unassembled WGS sequence"/>
</dbReference>
<dbReference type="Pfam" id="PF05592">
    <property type="entry name" value="Bac_rhamnosid"/>
    <property type="match status" value="1"/>
</dbReference>
<evidence type="ECO:0000256" key="1">
    <source>
        <dbReference type="SAM" id="MobiDB-lite"/>
    </source>
</evidence>
<dbReference type="SUPFAM" id="SSF49785">
    <property type="entry name" value="Galactose-binding domain-like"/>
    <property type="match status" value="1"/>
</dbReference>
<evidence type="ECO:0000313" key="6">
    <source>
        <dbReference type="EMBL" id="TNJ64844.1"/>
    </source>
</evidence>
<dbReference type="EMBL" id="VDCQ01000025">
    <property type="protein sequence ID" value="TNJ64844.1"/>
    <property type="molecule type" value="Genomic_DNA"/>
</dbReference>
<evidence type="ECO:0000259" key="2">
    <source>
        <dbReference type="Pfam" id="PF05592"/>
    </source>
</evidence>
<dbReference type="InterPro" id="IPR008928">
    <property type="entry name" value="6-hairpin_glycosidase_sf"/>
</dbReference>
<dbReference type="InterPro" id="IPR008979">
    <property type="entry name" value="Galactose-bd-like_sf"/>
</dbReference>
<sequence length="849" mass="95852">MKGQYRMNPMRTSRSGSAPVSDYGPDMPASAPSRFFRSRPAHESISWANETAIIWHPSEAETHYEQPKNSFCRFRHTFELKDRPEHGSIRLFADSRYMLYVNGRYVGRGPGRSDPRWQYYDSWDISDLLEAGANTIAVLALHFGYGTGQSMHRIPALLAECAVGLTGGDRIATGTSAKWKVSLHPAYERNAPRINGCQGPIEIFDSRLEDDGWMNPGYDDSDWVTAKARSRKLSPFWNLVPREIALPEEASISAVSVINRGELRERDEAVGKLHKQLLAEQGEISLSEYGDWQASGYRVPRTEAGKAAIVTFDFGRLEVGYLQLEASGASGDILDIVYAEELWQGRALLNADNNRSIDRIIMREGVNRVEIAFGYKACRYVQIRVRNPRGEVVFHEVGLRTRYYPVKRKSEFVCSDDRLNRLWEISAHTLRCCMQDGFLDSPSREQQQWMGDGRVQALFNYYYTGDSKLHAKLLRQFGQSQDWLGMTTSRYPDDHHNYPPIPSFCLQWVSSFEEYRVYTGDTGLETEWWPNIVNAIRWFTAYLNGQGLLEHVPYWSFIDWGELPNGPAPDVGRGGVLTALNLQYLEALHVASGMAERLGDMEACNVFRSIANRLAEAIRLILWDEEKGAYAECIVDGKMSDKISEVANSLALLHLHEPNDDRAPRIVENIFTGGRPVIKASPYFMIYVYRALDKHGASGLAFDMMRRRYDAMLDAGATTTWENWDLFYKTASGDVHFKSASHAWAAMPLVCLPEQLLGLRPGDAGFARVTIKPCLYDLEHAEGSISTPNGTYAIAVRQAEGLYRIKLSVPYGCEARVGGRFYAEGQYELEIAVADCDRTTYSHDEGSCS</sequence>
<feature type="domain" description="Bacterial alpha-L-rhamnosidase N-terminal" evidence="3">
    <location>
        <begin position="96"/>
        <end position="230"/>
    </location>
</feature>
<comment type="caution">
    <text evidence="6">The sequence shown here is derived from an EMBL/GenBank/DDBJ whole genome shotgun (WGS) entry which is preliminary data.</text>
</comment>
<name>A0A5C4T6W8_9BACL</name>
<dbReference type="Gene3D" id="2.60.420.10">
    <property type="entry name" value="Maltose phosphorylase, domain 3"/>
    <property type="match status" value="1"/>
</dbReference>
<feature type="region of interest" description="Disordered" evidence="1">
    <location>
        <begin position="1"/>
        <end position="24"/>
    </location>
</feature>
<dbReference type="PANTHER" id="PTHR34987">
    <property type="entry name" value="C, PUTATIVE (AFU_ORTHOLOGUE AFUA_3G02880)-RELATED"/>
    <property type="match status" value="1"/>
</dbReference>
<accession>A0A5C4T6W8</accession>
<evidence type="ECO:0000313" key="7">
    <source>
        <dbReference type="Proteomes" id="UP000307943"/>
    </source>
</evidence>
<dbReference type="Pfam" id="PF17390">
    <property type="entry name" value="Bac_rhamnosid_C"/>
    <property type="match status" value="1"/>
</dbReference>
<evidence type="ECO:0000259" key="4">
    <source>
        <dbReference type="Pfam" id="PF17389"/>
    </source>
</evidence>
<evidence type="ECO:0000259" key="5">
    <source>
        <dbReference type="Pfam" id="PF17390"/>
    </source>
</evidence>
<dbReference type="InterPro" id="IPR013737">
    <property type="entry name" value="Bac_rhamnosid_N"/>
</dbReference>
<dbReference type="InterPro" id="IPR008902">
    <property type="entry name" value="Rhamnosid_concanavalin"/>
</dbReference>
<gene>
    <name evidence="6" type="ORF">FE784_18540</name>
</gene>
<organism evidence="6 7">
    <name type="scientific">Paenibacillus hemerocallicola</name>
    <dbReference type="NCBI Taxonomy" id="1172614"/>
    <lineage>
        <taxon>Bacteria</taxon>
        <taxon>Bacillati</taxon>
        <taxon>Bacillota</taxon>
        <taxon>Bacilli</taxon>
        <taxon>Bacillales</taxon>
        <taxon>Paenibacillaceae</taxon>
        <taxon>Paenibacillus</taxon>
    </lineage>
</organism>
<dbReference type="Gene3D" id="2.60.120.260">
    <property type="entry name" value="Galactose-binding domain-like"/>
    <property type="match status" value="2"/>
</dbReference>
<dbReference type="Pfam" id="PF08531">
    <property type="entry name" value="Bac_rhamnosid_N"/>
    <property type="match status" value="1"/>
</dbReference>
<dbReference type="InterPro" id="IPR012341">
    <property type="entry name" value="6hp_glycosidase-like_sf"/>
</dbReference>
<dbReference type="GO" id="GO:0005975">
    <property type="term" value="P:carbohydrate metabolic process"/>
    <property type="evidence" value="ECO:0007669"/>
    <property type="project" value="InterPro"/>
</dbReference>
<feature type="domain" description="Alpha-L-rhamnosidase C-terminal" evidence="5">
    <location>
        <begin position="758"/>
        <end position="817"/>
    </location>
</feature>
<reference evidence="6 7" key="1">
    <citation type="submission" date="2019-05" db="EMBL/GenBank/DDBJ databases">
        <title>We sequenced the genome of Paenibacillus hemerocallicola KCTC 33185 for further insight into its adaptation and study the phylogeny of Paenibacillus.</title>
        <authorList>
            <person name="Narsing Rao M.P."/>
        </authorList>
    </citation>
    <scope>NUCLEOTIDE SEQUENCE [LARGE SCALE GENOMIC DNA]</scope>
    <source>
        <strain evidence="6 7">KCTC 33185</strain>
    </source>
</reference>
<dbReference type="AlphaFoldDB" id="A0A5C4T6W8"/>
<dbReference type="InterPro" id="IPR035396">
    <property type="entry name" value="Bac_rhamnosid6H"/>
</dbReference>
<dbReference type="Pfam" id="PF17389">
    <property type="entry name" value="Bac_rhamnosid6H"/>
    <property type="match status" value="1"/>
</dbReference>